<dbReference type="GO" id="GO:0005524">
    <property type="term" value="F:ATP binding"/>
    <property type="evidence" value="ECO:0007669"/>
    <property type="project" value="UniProtKB-UniRule"/>
</dbReference>
<keyword evidence="10" id="KW-1185">Reference proteome</keyword>
<dbReference type="Pfam" id="PF13424">
    <property type="entry name" value="TPR_12"/>
    <property type="match status" value="2"/>
</dbReference>
<dbReference type="InterPro" id="IPR041916">
    <property type="entry name" value="Anti_sigma_zinc_sf"/>
</dbReference>
<dbReference type="Gene3D" id="1.10.510.10">
    <property type="entry name" value="Transferase(Phosphotransferase) domain 1"/>
    <property type="match status" value="1"/>
</dbReference>
<dbReference type="PROSITE" id="PS50005">
    <property type="entry name" value="TPR"/>
    <property type="match status" value="2"/>
</dbReference>
<sequence length="946" mass="102961">MDCFDTRQLFAFARGELDAEAAGSVEQHLDSCAICRALLAEAARGEGDSRPPSVDGMTAHPWLQRGTLLGRYVVLEPIGAGGMGVVHAAYDPELDRRVALKLIRIDAVSLAKREQAQARLLREAQAAARVVHPNVITIHDVGRFGEHVFLAMELVEGTTLREHLRRPDRDWRALLELFLHAGRGLAAAHAQGLVHRDFKPDNVLVGRDGRVRITDFGLARIVRCLDATREPAPGQDAGAPMPGLLTRSDQVLGTPAYMSPEQRRGEPSDARGDQYSYCVALHEALYGTRPSRQGTGEDEAKRPPRESGVPAWVHRAVQQGLSEAPEQRHASMDALLRRLSEAPGAKWRRAGLAATAGLVLLAGGAALHGATLGDPCEGSEQALVGVWDAPRKRAVQAVFEASPLPYAASAWREVERTLDGYSRDWVAASHEACVATRVTGHTPERLLDRRVICLDQRLKDLAAVVETLAAADAQVIQNAARAAHGLERLAPCADIATLASPEPPPLDELTRRRMESLRVQRAAVRAKLHAGQVLPALELATAVAREAHEVGHGPLEAEVLDLLAETQGQARQYREAIKTLHRAIQVAESSRHDRQAAESWAGLVRLLSFVGAELDPDEETPRHAAAALKRLGGDAHIEATLSRNLVSLHRARGRVTEALKEGQRALELARKLYTAEDPELATALLGVGQTLGMLGRHEEGLPFLWEAEAIYRRTYGPEHPNLAVVLDVIAVHEVRADNPASALEYGRQALAIFQKVHGDEHLMAASTYHNLGGFLLELGRPEESLQAFAHAARVREKELGPGDAKLAASLSGMGRALAKLGRYREAAEHHQRALGIREKALGPESPQVGIDLLGLGGDLLELKAPGKARVYLERAVAIFERQPEGTAEDDLADARFALARALTGEAREPEKARRLVDAAHEYNQRSPRKRALELAETGRWRASRPR</sequence>
<dbReference type="Gene3D" id="1.10.10.1320">
    <property type="entry name" value="Anti-sigma factor, zinc-finger domain"/>
    <property type="match status" value="1"/>
</dbReference>
<dbReference type="InterPro" id="IPR011009">
    <property type="entry name" value="Kinase-like_dom_sf"/>
</dbReference>
<feature type="repeat" description="TPR" evidence="5">
    <location>
        <begin position="765"/>
        <end position="798"/>
    </location>
</feature>
<dbReference type="Pfam" id="PF00069">
    <property type="entry name" value="Pkinase"/>
    <property type="match status" value="1"/>
</dbReference>
<feature type="region of interest" description="Disordered" evidence="7">
    <location>
        <begin position="288"/>
        <end position="311"/>
    </location>
</feature>
<organism evidence="9 10">
    <name type="scientific">Pyxidicoccus fallax</name>
    <dbReference type="NCBI Taxonomy" id="394095"/>
    <lineage>
        <taxon>Bacteria</taxon>
        <taxon>Pseudomonadati</taxon>
        <taxon>Myxococcota</taxon>
        <taxon>Myxococcia</taxon>
        <taxon>Myxococcales</taxon>
        <taxon>Cystobacterineae</taxon>
        <taxon>Myxococcaceae</taxon>
        <taxon>Pyxidicoccus</taxon>
    </lineage>
</organism>
<keyword evidence="1" id="KW-0808">Transferase</keyword>
<dbReference type="PANTHER" id="PTHR43289:SF34">
    <property type="entry name" value="SERINE_THREONINE-PROTEIN KINASE YBDM-RELATED"/>
    <property type="match status" value="1"/>
</dbReference>
<keyword evidence="4 6" id="KW-0067">ATP-binding</keyword>
<dbReference type="InterPro" id="IPR011990">
    <property type="entry name" value="TPR-like_helical_dom_sf"/>
</dbReference>
<dbReference type="SUPFAM" id="SSF56112">
    <property type="entry name" value="Protein kinase-like (PK-like)"/>
    <property type="match status" value="1"/>
</dbReference>
<dbReference type="PROSITE" id="PS50011">
    <property type="entry name" value="PROTEIN_KINASE_DOM"/>
    <property type="match status" value="1"/>
</dbReference>
<accession>A0A848L9L4</accession>
<name>A0A848L9L4_9BACT</name>
<keyword evidence="3 9" id="KW-0418">Kinase</keyword>
<feature type="region of interest" description="Disordered" evidence="7">
    <location>
        <begin position="909"/>
        <end position="946"/>
    </location>
</feature>
<dbReference type="InterPro" id="IPR027383">
    <property type="entry name" value="Znf_put"/>
</dbReference>
<dbReference type="Pfam" id="PF13490">
    <property type="entry name" value="zf-HC2"/>
    <property type="match status" value="1"/>
</dbReference>
<dbReference type="Gene3D" id="1.25.40.10">
    <property type="entry name" value="Tetratricopeptide repeat domain"/>
    <property type="match status" value="3"/>
</dbReference>
<dbReference type="SUPFAM" id="SSF48452">
    <property type="entry name" value="TPR-like"/>
    <property type="match status" value="3"/>
</dbReference>
<dbReference type="SMART" id="SM00028">
    <property type="entry name" value="TPR"/>
    <property type="match status" value="7"/>
</dbReference>
<feature type="compositionally biased region" description="Basic and acidic residues" evidence="7">
    <location>
        <begin position="909"/>
        <end position="923"/>
    </location>
</feature>
<reference evidence="9 10" key="1">
    <citation type="submission" date="2020-04" db="EMBL/GenBank/DDBJ databases">
        <title>Draft genome of Pyxidicoccus fallax type strain.</title>
        <authorList>
            <person name="Whitworth D.E."/>
        </authorList>
    </citation>
    <scope>NUCLEOTIDE SEQUENCE [LARGE SCALE GENOMIC DNA]</scope>
    <source>
        <strain evidence="9 10">DSM 14698</strain>
    </source>
</reference>
<protein>
    <submittedName>
        <fullName evidence="9">Serine/threonine protein kinase</fullName>
    </submittedName>
</protein>
<proteinExistence type="predicted"/>
<evidence type="ECO:0000313" key="10">
    <source>
        <dbReference type="Proteomes" id="UP000518300"/>
    </source>
</evidence>
<dbReference type="InterPro" id="IPR000719">
    <property type="entry name" value="Prot_kinase_dom"/>
</dbReference>
<dbReference type="InterPro" id="IPR017441">
    <property type="entry name" value="Protein_kinase_ATP_BS"/>
</dbReference>
<dbReference type="Pfam" id="PF13374">
    <property type="entry name" value="TPR_10"/>
    <property type="match status" value="1"/>
</dbReference>
<keyword evidence="9" id="KW-0723">Serine/threonine-protein kinase</keyword>
<evidence type="ECO:0000256" key="7">
    <source>
        <dbReference type="SAM" id="MobiDB-lite"/>
    </source>
</evidence>
<feature type="binding site" evidence="6">
    <location>
        <position position="101"/>
    </location>
    <ligand>
        <name>ATP</name>
        <dbReference type="ChEBI" id="CHEBI:30616"/>
    </ligand>
</feature>
<evidence type="ECO:0000256" key="3">
    <source>
        <dbReference type="ARBA" id="ARBA00022777"/>
    </source>
</evidence>
<keyword evidence="5" id="KW-0802">TPR repeat</keyword>
<dbReference type="Proteomes" id="UP000518300">
    <property type="component" value="Unassembled WGS sequence"/>
</dbReference>
<dbReference type="Gene3D" id="3.30.200.20">
    <property type="entry name" value="Phosphorylase Kinase, domain 1"/>
    <property type="match status" value="1"/>
</dbReference>
<evidence type="ECO:0000256" key="1">
    <source>
        <dbReference type="ARBA" id="ARBA00022679"/>
    </source>
</evidence>
<gene>
    <name evidence="9" type="ORF">HG543_12775</name>
</gene>
<feature type="compositionally biased region" description="Basic and acidic residues" evidence="7">
    <location>
        <begin position="930"/>
        <end position="939"/>
    </location>
</feature>
<feature type="domain" description="Protein kinase" evidence="8">
    <location>
        <begin position="72"/>
        <end position="340"/>
    </location>
</feature>
<evidence type="ECO:0000313" key="9">
    <source>
        <dbReference type="EMBL" id="NMO15720.1"/>
    </source>
</evidence>
<comment type="caution">
    <text evidence="9">The sequence shown here is derived from an EMBL/GenBank/DDBJ whole genome shotgun (WGS) entry which is preliminary data.</text>
</comment>
<dbReference type="InterPro" id="IPR008271">
    <property type="entry name" value="Ser/Thr_kinase_AS"/>
</dbReference>
<evidence type="ECO:0000259" key="8">
    <source>
        <dbReference type="PROSITE" id="PS50011"/>
    </source>
</evidence>
<dbReference type="RefSeq" id="WP_169345000.1">
    <property type="nucleotide sequence ID" value="NZ_JABBJJ010000045.1"/>
</dbReference>
<dbReference type="AlphaFoldDB" id="A0A848L9L4"/>
<dbReference type="GO" id="GO:0004674">
    <property type="term" value="F:protein serine/threonine kinase activity"/>
    <property type="evidence" value="ECO:0007669"/>
    <property type="project" value="UniProtKB-KW"/>
</dbReference>
<keyword evidence="2 6" id="KW-0547">Nucleotide-binding</keyword>
<evidence type="ECO:0000256" key="6">
    <source>
        <dbReference type="PROSITE-ProRule" id="PRU10141"/>
    </source>
</evidence>
<dbReference type="PROSITE" id="PS00108">
    <property type="entry name" value="PROTEIN_KINASE_ST"/>
    <property type="match status" value="1"/>
</dbReference>
<dbReference type="EMBL" id="JABBJJ010000045">
    <property type="protein sequence ID" value="NMO15720.1"/>
    <property type="molecule type" value="Genomic_DNA"/>
</dbReference>
<evidence type="ECO:0000256" key="4">
    <source>
        <dbReference type="ARBA" id="ARBA00022840"/>
    </source>
</evidence>
<dbReference type="CDD" id="cd14014">
    <property type="entry name" value="STKc_PknB_like"/>
    <property type="match status" value="1"/>
</dbReference>
<evidence type="ECO:0000256" key="2">
    <source>
        <dbReference type="ARBA" id="ARBA00022741"/>
    </source>
</evidence>
<dbReference type="PANTHER" id="PTHR43289">
    <property type="entry name" value="MITOGEN-ACTIVATED PROTEIN KINASE KINASE KINASE 20-RELATED"/>
    <property type="match status" value="1"/>
</dbReference>
<dbReference type="PROSITE" id="PS00107">
    <property type="entry name" value="PROTEIN_KINASE_ATP"/>
    <property type="match status" value="1"/>
</dbReference>
<feature type="repeat" description="TPR" evidence="5">
    <location>
        <begin position="807"/>
        <end position="840"/>
    </location>
</feature>
<evidence type="ECO:0000256" key="5">
    <source>
        <dbReference type="PROSITE-ProRule" id="PRU00339"/>
    </source>
</evidence>
<dbReference type="InterPro" id="IPR019734">
    <property type="entry name" value="TPR_rpt"/>
</dbReference>